<comment type="function">
    <text evidence="6">Hydrolysis of 6-phosphogluconolactone to 6-phosphogluconate.</text>
</comment>
<evidence type="ECO:0000313" key="9">
    <source>
        <dbReference type="Proteomes" id="UP000759131"/>
    </source>
</evidence>
<dbReference type="AlphaFoldDB" id="A0A7R9LF56"/>
<comment type="catalytic activity">
    <reaction evidence="1 6">
        <text>6-phospho-D-glucono-1,5-lactone + H2O = 6-phospho-D-gluconate + H(+)</text>
        <dbReference type="Rhea" id="RHEA:12556"/>
        <dbReference type="ChEBI" id="CHEBI:15377"/>
        <dbReference type="ChEBI" id="CHEBI:15378"/>
        <dbReference type="ChEBI" id="CHEBI:57955"/>
        <dbReference type="ChEBI" id="CHEBI:58759"/>
        <dbReference type="EC" id="3.1.1.31"/>
    </reaction>
</comment>
<evidence type="ECO:0000313" key="8">
    <source>
        <dbReference type="EMBL" id="CAD7639319.1"/>
    </source>
</evidence>
<dbReference type="PANTHER" id="PTHR11054:SF0">
    <property type="entry name" value="6-PHOSPHOGLUCONOLACTONASE"/>
    <property type="match status" value="1"/>
</dbReference>
<dbReference type="GO" id="GO:0017057">
    <property type="term" value="F:6-phosphogluconolactonase activity"/>
    <property type="evidence" value="ECO:0007669"/>
    <property type="project" value="UniProtKB-UniRule"/>
</dbReference>
<evidence type="ECO:0000256" key="3">
    <source>
        <dbReference type="ARBA" id="ARBA00010662"/>
    </source>
</evidence>
<dbReference type="InterPro" id="IPR006148">
    <property type="entry name" value="Glc/Gal-6P_isomerase"/>
</dbReference>
<comment type="similarity">
    <text evidence="3 6">Belongs to the glucosamine/galactosamine-6-phosphate isomerase family. 6-phosphogluconolactonase subfamily.</text>
</comment>
<keyword evidence="9" id="KW-1185">Reference proteome</keyword>
<dbReference type="Gene3D" id="3.40.50.1360">
    <property type="match status" value="1"/>
</dbReference>
<dbReference type="InterPro" id="IPR037171">
    <property type="entry name" value="NagB/RpiA_transferase-like"/>
</dbReference>
<dbReference type="PANTHER" id="PTHR11054">
    <property type="entry name" value="6-PHOSPHOGLUCONOLACTONASE"/>
    <property type="match status" value="1"/>
</dbReference>
<dbReference type="OrthoDB" id="432544at2759"/>
<gene>
    <name evidence="8" type="ORF">OSB1V03_LOCUS17742</name>
</gene>
<proteinExistence type="inferred from homology"/>
<dbReference type="FunFam" id="3.40.50.1360:FF:000005">
    <property type="entry name" value="6-phosphogluconolactonase"/>
    <property type="match status" value="1"/>
</dbReference>
<comment type="pathway">
    <text evidence="2 6">Carbohydrate degradation; pentose phosphate pathway; D-ribulose 5-phosphate from D-glucose 6-phosphate (oxidative stage): step 2/3.</text>
</comment>
<accession>A0A7R9LF56</accession>
<feature type="domain" description="Glucosamine/galactosamine-6-phosphate isomerase" evidence="7">
    <location>
        <begin position="43"/>
        <end position="244"/>
    </location>
</feature>
<dbReference type="UniPathway" id="UPA00115">
    <property type="reaction ID" value="UER00409"/>
</dbReference>
<name>A0A7R9LF56_9ACAR</name>
<dbReference type="InterPro" id="IPR005900">
    <property type="entry name" value="6-phosphogluconolactonase_DevB"/>
</dbReference>
<dbReference type="CDD" id="cd01400">
    <property type="entry name" value="6PGL"/>
    <property type="match status" value="1"/>
</dbReference>
<organism evidence="8">
    <name type="scientific">Medioppia subpectinata</name>
    <dbReference type="NCBI Taxonomy" id="1979941"/>
    <lineage>
        <taxon>Eukaryota</taxon>
        <taxon>Metazoa</taxon>
        <taxon>Ecdysozoa</taxon>
        <taxon>Arthropoda</taxon>
        <taxon>Chelicerata</taxon>
        <taxon>Arachnida</taxon>
        <taxon>Acari</taxon>
        <taxon>Acariformes</taxon>
        <taxon>Sarcoptiformes</taxon>
        <taxon>Oribatida</taxon>
        <taxon>Brachypylina</taxon>
        <taxon>Oppioidea</taxon>
        <taxon>Oppiidae</taxon>
        <taxon>Medioppia</taxon>
    </lineage>
</organism>
<dbReference type="EMBL" id="CAJPIZ010021960">
    <property type="protein sequence ID" value="CAG2117789.1"/>
    <property type="molecule type" value="Genomic_DNA"/>
</dbReference>
<dbReference type="InterPro" id="IPR039104">
    <property type="entry name" value="6PGL"/>
</dbReference>
<reference evidence="8" key="1">
    <citation type="submission" date="2020-11" db="EMBL/GenBank/DDBJ databases">
        <authorList>
            <person name="Tran Van P."/>
        </authorList>
    </citation>
    <scope>NUCLEOTIDE SEQUENCE</scope>
</reference>
<sequence>MEAPVENSTVNASPSPSIAFSAIVQTLIDSCAETKIIKTENSAQVLAQIVNRCFAESKDDLFCVGVSGGSVPQVLARALPQMVTEWRKWRLLLCDERLVPVDDPENTFGVYRSTVLPLIPELSADQFLAVDHSLAAEDAAKDYERRVRAVLGAETPDLLLLGMGPDGHTCSLFPNHALLEEKEKWIAAITDSPKPPPSRVTMTLSLVNASKCVVFLCSGAAKAEVLRRVLVDNDQSLPAARVTPPAVYWLVDAESARLIPEELLSAELL</sequence>
<dbReference type="Pfam" id="PF01182">
    <property type="entry name" value="Glucosamine_iso"/>
    <property type="match status" value="1"/>
</dbReference>
<evidence type="ECO:0000259" key="7">
    <source>
        <dbReference type="Pfam" id="PF01182"/>
    </source>
</evidence>
<dbReference type="SUPFAM" id="SSF100950">
    <property type="entry name" value="NagB/RpiA/CoA transferase-like"/>
    <property type="match status" value="1"/>
</dbReference>
<evidence type="ECO:0000256" key="2">
    <source>
        <dbReference type="ARBA" id="ARBA00004961"/>
    </source>
</evidence>
<dbReference type="NCBIfam" id="TIGR01198">
    <property type="entry name" value="pgl"/>
    <property type="match status" value="1"/>
</dbReference>
<dbReference type="EMBL" id="OC876535">
    <property type="protein sequence ID" value="CAD7639319.1"/>
    <property type="molecule type" value="Genomic_DNA"/>
</dbReference>
<dbReference type="Proteomes" id="UP000759131">
    <property type="component" value="Unassembled WGS sequence"/>
</dbReference>
<evidence type="ECO:0000256" key="1">
    <source>
        <dbReference type="ARBA" id="ARBA00000832"/>
    </source>
</evidence>
<keyword evidence="5 6" id="KW-0378">Hydrolase</keyword>
<dbReference type="GO" id="GO:0005975">
    <property type="term" value="P:carbohydrate metabolic process"/>
    <property type="evidence" value="ECO:0007669"/>
    <property type="project" value="UniProtKB-UniRule"/>
</dbReference>
<dbReference type="GO" id="GO:0006098">
    <property type="term" value="P:pentose-phosphate shunt"/>
    <property type="evidence" value="ECO:0007669"/>
    <property type="project" value="UniProtKB-UniPathway"/>
</dbReference>
<evidence type="ECO:0000256" key="4">
    <source>
        <dbReference type="ARBA" id="ARBA00013198"/>
    </source>
</evidence>
<protein>
    <recommendedName>
        <fullName evidence="4 6">6-phosphogluconolactonase</fullName>
        <shortName evidence="6">6PGL</shortName>
        <ecNumber evidence="4 6">3.1.1.31</ecNumber>
    </recommendedName>
</protein>
<dbReference type="EC" id="3.1.1.31" evidence="4 6"/>
<evidence type="ECO:0000256" key="5">
    <source>
        <dbReference type="ARBA" id="ARBA00022801"/>
    </source>
</evidence>
<evidence type="ECO:0000256" key="6">
    <source>
        <dbReference type="RuleBase" id="RU365095"/>
    </source>
</evidence>